<feature type="region of interest" description="Disordered" evidence="1">
    <location>
        <begin position="76"/>
        <end position="110"/>
    </location>
</feature>
<dbReference type="Proteomes" id="UP000273500">
    <property type="component" value="Unassembled WGS sequence"/>
</dbReference>
<feature type="compositionally biased region" description="Basic and acidic residues" evidence="1">
    <location>
        <begin position="76"/>
        <end position="85"/>
    </location>
</feature>
<evidence type="ECO:0000313" key="3">
    <source>
        <dbReference type="Proteomes" id="UP000273500"/>
    </source>
</evidence>
<evidence type="ECO:0000313" key="2">
    <source>
        <dbReference type="EMBL" id="RSK45199.1"/>
    </source>
</evidence>
<name>A0A3R9NEA7_9BACT</name>
<sequence>MMTPAHSLSPVASALALVFGTPPFTSEYTTEHIGKVLGKLLGEPLTEQAVLAELRAAPYATPRPGRGKHLLKWRFSRAEVGEKAPRPPRRPQRPPRQERSVAESMGLKRS</sequence>
<organism evidence="2 3">
    <name type="scientific">Hymenobacter rigui</name>
    <dbReference type="NCBI Taxonomy" id="334424"/>
    <lineage>
        <taxon>Bacteria</taxon>
        <taxon>Pseudomonadati</taxon>
        <taxon>Bacteroidota</taxon>
        <taxon>Cytophagia</taxon>
        <taxon>Cytophagales</taxon>
        <taxon>Hymenobacteraceae</taxon>
        <taxon>Hymenobacter</taxon>
    </lineage>
</organism>
<keyword evidence="3" id="KW-1185">Reference proteome</keyword>
<protein>
    <submittedName>
        <fullName evidence="2">Uncharacterized protein</fullName>
    </submittedName>
</protein>
<comment type="caution">
    <text evidence="2">The sequence shown here is derived from an EMBL/GenBank/DDBJ whole genome shotgun (WGS) entry which is preliminary data.</text>
</comment>
<proteinExistence type="predicted"/>
<dbReference type="AlphaFoldDB" id="A0A3R9NEA7"/>
<gene>
    <name evidence="2" type="ORF">EI291_18990</name>
</gene>
<reference evidence="2 3" key="1">
    <citation type="submission" date="2018-12" db="EMBL/GenBank/DDBJ databases">
        <authorList>
            <person name="Feng G."/>
            <person name="Zhu H."/>
        </authorList>
    </citation>
    <scope>NUCLEOTIDE SEQUENCE [LARGE SCALE GENOMIC DNA]</scope>
    <source>
        <strain evidence="2 3">KCTC 12533</strain>
    </source>
</reference>
<accession>A0A3R9NEA7</accession>
<dbReference type="RefSeq" id="WP_125423811.1">
    <property type="nucleotide sequence ID" value="NZ_RWIT01000015.1"/>
</dbReference>
<dbReference type="EMBL" id="RWIT01000015">
    <property type="protein sequence ID" value="RSK45199.1"/>
    <property type="molecule type" value="Genomic_DNA"/>
</dbReference>
<evidence type="ECO:0000256" key="1">
    <source>
        <dbReference type="SAM" id="MobiDB-lite"/>
    </source>
</evidence>